<proteinExistence type="inferred from homology"/>
<reference evidence="3 4" key="1">
    <citation type="submission" date="2016-10" db="EMBL/GenBank/DDBJ databases">
        <authorList>
            <person name="Varghese N."/>
            <person name="Submissions S."/>
        </authorList>
    </citation>
    <scope>NUCLEOTIDE SEQUENCE [LARGE SCALE GENOMIC DNA]</scope>
    <source>
        <strain evidence="3 4">DSM 21822</strain>
    </source>
</reference>
<gene>
    <name evidence="3" type="ORF">SAMN04488498_10764</name>
</gene>
<dbReference type="Proteomes" id="UP000323300">
    <property type="component" value="Unassembled WGS sequence"/>
</dbReference>
<dbReference type="PANTHER" id="PTHR10963:SF55">
    <property type="entry name" value="GLYCOSIDE HYDROLASE FAMILY 16 PROTEIN"/>
    <property type="match status" value="1"/>
</dbReference>
<evidence type="ECO:0000313" key="4">
    <source>
        <dbReference type="Proteomes" id="UP000323300"/>
    </source>
</evidence>
<dbReference type="InterPro" id="IPR011049">
    <property type="entry name" value="Serralysin-like_metalloprot_C"/>
</dbReference>
<dbReference type="PRINTS" id="PR00313">
    <property type="entry name" value="CABNDNGRPT"/>
</dbReference>
<dbReference type="InterPro" id="IPR000757">
    <property type="entry name" value="Beta-glucanase-like"/>
</dbReference>
<dbReference type="PROSITE" id="PS51762">
    <property type="entry name" value="GH16_2"/>
    <property type="match status" value="1"/>
</dbReference>
<evidence type="ECO:0000259" key="2">
    <source>
        <dbReference type="PROSITE" id="PS51762"/>
    </source>
</evidence>
<dbReference type="CDD" id="cd08023">
    <property type="entry name" value="GH16_laminarinase_like"/>
    <property type="match status" value="1"/>
</dbReference>
<dbReference type="GO" id="GO:0005975">
    <property type="term" value="P:carbohydrate metabolic process"/>
    <property type="evidence" value="ECO:0007669"/>
    <property type="project" value="InterPro"/>
</dbReference>
<name>A0A1I3ZZI4_9HYPH</name>
<comment type="similarity">
    <text evidence="1">Belongs to the glycosyl hydrolase 16 family.</text>
</comment>
<organism evidence="3 4">
    <name type="scientific">Neomesorhizobium albiziae</name>
    <dbReference type="NCBI Taxonomy" id="335020"/>
    <lineage>
        <taxon>Bacteria</taxon>
        <taxon>Pseudomonadati</taxon>
        <taxon>Pseudomonadota</taxon>
        <taxon>Alphaproteobacteria</taxon>
        <taxon>Hyphomicrobiales</taxon>
        <taxon>Phyllobacteriaceae</taxon>
        <taxon>Neomesorhizobium</taxon>
    </lineage>
</organism>
<protein>
    <submittedName>
        <fullName evidence="3">Glycosyl hydrolases family 16</fullName>
    </submittedName>
</protein>
<dbReference type="OrthoDB" id="9809583at2"/>
<dbReference type="Gene3D" id="2.60.120.200">
    <property type="match status" value="1"/>
</dbReference>
<feature type="domain" description="GH16" evidence="2">
    <location>
        <begin position="212"/>
        <end position="461"/>
    </location>
</feature>
<dbReference type="SUPFAM" id="SSF49899">
    <property type="entry name" value="Concanavalin A-like lectins/glucanases"/>
    <property type="match status" value="1"/>
</dbReference>
<evidence type="ECO:0000313" key="3">
    <source>
        <dbReference type="EMBL" id="SFK49508.1"/>
    </source>
</evidence>
<dbReference type="GO" id="GO:0004553">
    <property type="term" value="F:hydrolase activity, hydrolyzing O-glycosyl compounds"/>
    <property type="evidence" value="ECO:0007669"/>
    <property type="project" value="InterPro"/>
</dbReference>
<dbReference type="AlphaFoldDB" id="A0A1I3ZZI4"/>
<dbReference type="EMBL" id="FOSL01000007">
    <property type="protein sequence ID" value="SFK49508.1"/>
    <property type="molecule type" value="Genomic_DNA"/>
</dbReference>
<accession>A0A1I3ZZI4</accession>
<evidence type="ECO:0000256" key="1">
    <source>
        <dbReference type="ARBA" id="ARBA00006865"/>
    </source>
</evidence>
<dbReference type="Pfam" id="PF00722">
    <property type="entry name" value="Glyco_hydro_16"/>
    <property type="match status" value="1"/>
</dbReference>
<dbReference type="Gene3D" id="2.150.10.10">
    <property type="entry name" value="Serralysin-like metalloprotease, C-terminal"/>
    <property type="match status" value="1"/>
</dbReference>
<dbReference type="PANTHER" id="PTHR10963">
    <property type="entry name" value="GLYCOSYL HYDROLASE-RELATED"/>
    <property type="match status" value="1"/>
</dbReference>
<dbReference type="InterPro" id="IPR050546">
    <property type="entry name" value="Glycosyl_Hydrlase_16"/>
</dbReference>
<dbReference type="InterPro" id="IPR013320">
    <property type="entry name" value="ConA-like_dom_sf"/>
</dbReference>
<dbReference type="RefSeq" id="WP_149760675.1">
    <property type="nucleotide sequence ID" value="NZ_BSPE01000070.1"/>
</dbReference>
<keyword evidence="3" id="KW-0378">Hydrolase</keyword>
<sequence>MPTVPNAKGVLLPYSGSSVSHFSATNSGPQLFGSARNDSMWGDSRVNVTMHGGLGDDIYYLYSSINRASEQAGGGIDTVETWMSYTLPENIENLTVTGSGRFAIGNAADNIISGGSGKQTIDGGLGDDMLKGGTGADTFIFAAGTGSDLILDFENHDAVRLNGYGFSSFDEVQANMVQTGTNVRLNLGQGEELVFANATVNQFAASQFKLSLDRSALSLSFADEFGTLSLRNGTSGTWDTNFWWGGENGSTLSSNGEKQWYIDHEYGPTSSVDPFDVEGGVLTITAARAPDAIRPYINNYEYTSGLLTTQESFAQTYGYFEIRADMPDNHGVWPAFWLLPADGSWPPELDVVEMRGQDPNTVHVAAHTNETGSRTVVGSAVNVADTEGFHNYGLLWTEDELIWYFDDVEVFRTDTPADMHDPMYMLVNLAVGGAAGTPSDGLATPAEMQIDYIRAYELNDVGSIADAGRTANTWGDTGDWLI</sequence>
<keyword evidence="4" id="KW-1185">Reference proteome</keyword>
<dbReference type="SUPFAM" id="SSF51120">
    <property type="entry name" value="beta-Roll"/>
    <property type="match status" value="1"/>
</dbReference>